<keyword evidence="2" id="KW-1133">Transmembrane helix</keyword>
<dbReference type="AlphaFoldDB" id="A0AA43GV16"/>
<proteinExistence type="predicted"/>
<dbReference type="RefSeq" id="WP_280656065.1">
    <property type="nucleotide sequence ID" value="NZ_JANQDH010000117.1"/>
</dbReference>
<feature type="region of interest" description="Disordered" evidence="1">
    <location>
        <begin position="74"/>
        <end position="109"/>
    </location>
</feature>
<keyword evidence="2" id="KW-0472">Membrane</keyword>
<feature type="transmembrane region" description="Helical" evidence="2">
    <location>
        <begin position="158"/>
        <end position="182"/>
    </location>
</feature>
<keyword evidence="4" id="KW-1185">Reference proteome</keyword>
<comment type="caution">
    <text evidence="3">The sequence shown here is derived from an EMBL/GenBank/DDBJ whole genome shotgun (WGS) entry which is preliminary data.</text>
</comment>
<feature type="region of interest" description="Disordered" evidence="1">
    <location>
        <begin position="243"/>
        <end position="309"/>
    </location>
</feature>
<dbReference type="Proteomes" id="UP001159387">
    <property type="component" value="Unassembled WGS sequence"/>
</dbReference>
<gene>
    <name evidence="3" type="ORF">NWP17_17070</name>
</gene>
<evidence type="ECO:0000313" key="3">
    <source>
        <dbReference type="EMBL" id="MDH6062124.1"/>
    </source>
</evidence>
<evidence type="ECO:0000256" key="2">
    <source>
        <dbReference type="SAM" id="Phobius"/>
    </source>
</evidence>
<organism evidence="3 4">
    <name type="scientific">Chrysosporum bergii ANA360D</name>
    <dbReference type="NCBI Taxonomy" id="617107"/>
    <lineage>
        <taxon>Bacteria</taxon>
        <taxon>Bacillati</taxon>
        <taxon>Cyanobacteriota</taxon>
        <taxon>Cyanophyceae</taxon>
        <taxon>Nostocales</taxon>
        <taxon>Nodulariaceae</taxon>
        <taxon>Chrysosporum</taxon>
    </lineage>
</organism>
<reference evidence="3 4" key="1">
    <citation type="journal article" date="2023" name="J. Phycol.">
        <title>Chrysosporum ovalisporum is synonymous with the true-branching cyanobacterium Umezakia natans (Nostocales/Aphanizomenonaceae).</title>
        <authorList>
            <person name="McGregor G.B."/>
            <person name="Sendall B.C."/>
            <person name="Niiyama Y."/>
            <person name="Tuji A."/>
            <person name="Willis A."/>
        </authorList>
    </citation>
    <scope>NUCLEOTIDE SEQUENCE [LARGE SCALE GENOMIC DNA]</scope>
    <source>
        <strain evidence="3 4">ANA360D</strain>
    </source>
</reference>
<keyword evidence="2" id="KW-0812">Transmembrane</keyword>
<dbReference type="EMBL" id="JANQDH010000117">
    <property type="protein sequence ID" value="MDH6062124.1"/>
    <property type="molecule type" value="Genomic_DNA"/>
</dbReference>
<accession>A0AA43GV16</accession>
<protein>
    <recommendedName>
        <fullName evidence="5">SPOR domain-containing protein</fullName>
    </recommendedName>
</protein>
<evidence type="ECO:0008006" key="5">
    <source>
        <dbReference type="Google" id="ProtNLM"/>
    </source>
</evidence>
<sequence length="378" mass="40725">MNQNPLINSGTKSLKTSGIKPALAAALASLEVPIDQELARYRRTKIGFKIPQQPPDLPDNPAMDKVAPPLLNKNTPSQPAWLLNETPEENPTATNTEVDDFNSPSTNSASSIVPAVVNAENDHASQPNEYLESSEALLRTLTDEQQSPKKPSHSQDSLLSPLGIGSILLLLVASVTLGYLVFNPNSYLSRFLPGDSSANTEENTKEVDNNAQPQSETKEIFITKYPNLAAKEFPQVRNPTDIVGLQPKVKPTPRPIMTQPSVTPPEVIKPSLPQSQPVPAVNTASSSTTATAKPLPEKTTTPPQANAELKPATDGFYHIVMDNQGDGALSTAQQVVPDAYLSPGQTLIYLGALKTPEAARERVKQLQSQGLKARIQQQ</sequence>
<evidence type="ECO:0000313" key="4">
    <source>
        <dbReference type="Proteomes" id="UP001159387"/>
    </source>
</evidence>
<feature type="compositionally biased region" description="Low complexity" evidence="1">
    <location>
        <begin position="283"/>
        <end position="292"/>
    </location>
</feature>
<evidence type="ECO:0000256" key="1">
    <source>
        <dbReference type="SAM" id="MobiDB-lite"/>
    </source>
</evidence>
<name>A0AA43GV16_9CYAN</name>